<dbReference type="AlphaFoldDB" id="A0A0C9TUZ1"/>
<proteinExistence type="predicted"/>
<gene>
    <name evidence="1" type="ORF">PAXINDRAFT_16026</name>
</gene>
<dbReference type="Proteomes" id="UP000053647">
    <property type="component" value="Unassembled WGS sequence"/>
</dbReference>
<sequence length="138" mass="15290">MTTQLQVDLLDRCHYPKLVQGLLFLSTSEKPLSVSVPTSKLYEEAHRFSTLMPELYLDPVELNSNDPDSDDSESTLDTAAPLHLENTLNTVALHDTPNDISPSTSCLHIKAPVVSQLCIGDDCIIHLSNPLVLFYIDQ</sequence>
<dbReference type="EMBL" id="KN819388">
    <property type="protein sequence ID" value="KIJ11071.1"/>
    <property type="molecule type" value="Genomic_DNA"/>
</dbReference>
<keyword evidence="2" id="KW-1185">Reference proteome</keyword>
<name>A0A0C9TUZ1_PAXIN</name>
<dbReference type="HOGENOM" id="CLU_1855907_0_0_1"/>
<accession>A0A0C9TUZ1</accession>
<evidence type="ECO:0000313" key="2">
    <source>
        <dbReference type="Proteomes" id="UP000053647"/>
    </source>
</evidence>
<reference evidence="1 2" key="1">
    <citation type="submission" date="2014-06" db="EMBL/GenBank/DDBJ databases">
        <authorList>
            <consortium name="DOE Joint Genome Institute"/>
            <person name="Kuo A."/>
            <person name="Kohler A."/>
            <person name="Nagy L.G."/>
            <person name="Floudas D."/>
            <person name="Copeland A."/>
            <person name="Barry K.W."/>
            <person name="Cichocki N."/>
            <person name="Veneault-Fourrey C."/>
            <person name="LaButti K."/>
            <person name="Lindquist E.A."/>
            <person name="Lipzen A."/>
            <person name="Lundell T."/>
            <person name="Morin E."/>
            <person name="Murat C."/>
            <person name="Sun H."/>
            <person name="Tunlid A."/>
            <person name="Henrissat B."/>
            <person name="Grigoriev I.V."/>
            <person name="Hibbett D.S."/>
            <person name="Martin F."/>
            <person name="Nordberg H.P."/>
            <person name="Cantor M.N."/>
            <person name="Hua S.X."/>
        </authorList>
    </citation>
    <scope>NUCLEOTIDE SEQUENCE [LARGE SCALE GENOMIC DNA]</scope>
    <source>
        <strain evidence="1 2">ATCC 200175</strain>
    </source>
</reference>
<organism evidence="1 2">
    <name type="scientific">Paxillus involutus ATCC 200175</name>
    <dbReference type="NCBI Taxonomy" id="664439"/>
    <lineage>
        <taxon>Eukaryota</taxon>
        <taxon>Fungi</taxon>
        <taxon>Dikarya</taxon>
        <taxon>Basidiomycota</taxon>
        <taxon>Agaricomycotina</taxon>
        <taxon>Agaricomycetes</taxon>
        <taxon>Agaricomycetidae</taxon>
        <taxon>Boletales</taxon>
        <taxon>Paxilineae</taxon>
        <taxon>Paxillaceae</taxon>
        <taxon>Paxillus</taxon>
    </lineage>
</organism>
<evidence type="ECO:0000313" key="1">
    <source>
        <dbReference type="EMBL" id="KIJ11071.1"/>
    </source>
</evidence>
<reference evidence="2" key="2">
    <citation type="submission" date="2015-01" db="EMBL/GenBank/DDBJ databases">
        <title>Evolutionary Origins and Diversification of the Mycorrhizal Mutualists.</title>
        <authorList>
            <consortium name="DOE Joint Genome Institute"/>
            <consortium name="Mycorrhizal Genomics Consortium"/>
            <person name="Kohler A."/>
            <person name="Kuo A."/>
            <person name="Nagy L.G."/>
            <person name="Floudas D."/>
            <person name="Copeland A."/>
            <person name="Barry K.W."/>
            <person name="Cichocki N."/>
            <person name="Veneault-Fourrey C."/>
            <person name="LaButti K."/>
            <person name="Lindquist E.A."/>
            <person name="Lipzen A."/>
            <person name="Lundell T."/>
            <person name="Morin E."/>
            <person name="Murat C."/>
            <person name="Riley R."/>
            <person name="Ohm R."/>
            <person name="Sun H."/>
            <person name="Tunlid A."/>
            <person name="Henrissat B."/>
            <person name="Grigoriev I.V."/>
            <person name="Hibbett D.S."/>
            <person name="Martin F."/>
        </authorList>
    </citation>
    <scope>NUCLEOTIDE SEQUENCE [LARGE SCALE GENOMIC DNA]</scope>
    <source>
        <strain evidence="2">ATCC 200175</strain>
    </source>
</reference>
<protein>
    <submittedName>
        <fullName evidence="1">Unplaced genomic scaffold PAXINscaffold_66, whole genome shotgun sequence</fullName>
    </submittedName>
</protein>